<accession>A0A6B9F6M6</accession>
<dbReference type="RefSeq" id="WP_157690508.1">
    <property type="nucleotide sequence ID" value="NZ_CP034345.1"/>
</dbReference>
<dbReference type="EMBL" id="CP034345">
    <property type="protein sequence ID" value="QGX96048.1"/>
    <property type="molecule type" value="Genomic_DNA"/>
</dbReference>
<proteinExistence type="predicted"/>
<dbReference type="Proteomes" id="UP000428325">
    <property type="component" value="Chromosome"/>
</dbReference>
<feature type="compositionally biased region" description="Polar residues" evidence="1">
    <location>
        <begin position="30"/>
        <end position="41"/>
    </location>
</feature>
<feature type="compositionally biased region" description="Basic and acidic residues" evidence="1">
    <location>
        <begin position="17"/>
        <end position="28"/>
    </location>
</feature>
<reference evidence="2 3" key="1">
    <citation type="submission" date="2018-12" db="EMBL/GenBank/DDBJ databases">
        <title>Complete genome sequence of Haloplanus rallus MBLA0036.</title>
        <authorList>
            <person name="Nam Y.-d."/>
            <person name="Kang J."/>
            <person name="Chung W.-H."/>
            <person name="Park Y.S."/>
        </authorList>
    </citation>
    <scope>NUCLEOTIDE SEQUENCE [LARGE SCALE GENOMIC DNA]</scope>
    <source>
        <strain evidence="2 3">MBLA0036</strain>
    </source>
</reference>
<organism evidence="2 3">
    <name type="scientific">Haloplanus rallus</name>
    <dbReference type="NCBI Taxonomy" id="1816183"/>
    <lineage>
        <taxon>Archaea</taxon>
        <taxon>Methanobacteriati</taxon>
        <taxon>Methanobacteriota</taxon>
        <taxon>Stenosarchaea group</taxon>
        <taxon>Halobacteria</taxon>
        <taxon>Halobacteriales</taxon>
        <taxon>Haloferacaceae</taxon>
        <taxon>Haloplanus</taxon>
    </lineage>
</organism>
<evidence type="ECO:0000313" key="2">
    <source>
        <dbReference type="EMBL" id="QGX96048.1"/>
    </source>
</evidence>
<sequence>MWLTAMGAATHAQEPTTPREWRWSDRAVADNTTTDDTSTRPMNDPRRTTGDCWTEVQYG</sequence>
<feature type="region of interest" description="Disordered" evidence="1">
    <location>
        <begin position="1"/>
        <end position="59"/>
    </location>
</feature>
<dbReference type="AlphaFoldDB" id="A0A6B9F6M6"/>
<protein>
    <submittedName>
        <fullName evidence="2">Uncharacterized protein</fullName>
    </submittedName>
</protein>
<name>A0A6B9F6M6_9EURY</name>
<keyword evidence="3" id="KW-1185">Reference proteome</keyword>
<dbReference type="GeneID" id="99243819"/>
<evidence type="ECO:0000313" key="3">
    <source>
        <dbReference type="Proteomes" id="UP000428325"/>
    </source>
</evidence>
<evidence type="ECO:0000256" key="1">
    <source>
        <dbReference type="SAM" id="MobiDB-lite"/>
    </source>
</evidence>
<gene>
    <name evidence="2" type="ORF">EI982_15305</name>
</gene>
<dbReference type="KEGG" id="hra:EI982_15305"/>